<evidence type="ECO:0000313" key="3">
    <source>
        <dbReference type="Proteomes" id="UP001295684"/>
    </source>
</evidence>
<keyword evidence="3" id="KW-1185">Reference proteome</keyword>
<dbReference type="Gene3D" id="1.25.10.10">
    <property type="entry name" value="Leucine-rich Repeat Variant"/>
    <property type="match status" value="1"/>
</dbReference>
<dbReference type="SUPFAM" id="SSF48371">
    <property type="entry name" value="ARM repeat"/>
    <property type="match status" value="1"/>
</dbReference>
<protein>
    <recommendedName>
        <fullName evidence="4">Protein HGH1 homolog</fullName>
    </recommendedName>
</protein>
<accession>A0AAD1UMB6</accession>
<proteinExistence type="predicted"/>
<feature type="region of interest" description="Disordered" evidence="1">
    <location>
        <begin position="372"/>
        <end position="394"/>
    </location>
</feature>
<reference evidence="2" key="1">
    <citation type="submission" date="2023-07" db="EMBL/GenBank/DDBJ databases">
        <authorList>
            <consortium name="AG Swart"/>
            <person name="Singh M."/>
            <person name="Singh A."/>
            <person name="Seah K."/>
            <person name="Emmerich C."/>
        </authorList>
    </citation>
    <scope>NUCLEOTIDE SEQUENCE</scope>
    <source>
        <strain evidence="2">DP1</strain>
    </source>
</reference>
<comment type="caution">
    <text evidence="2">The sequence shown here is derived from an EMBL/GenBank/DDBJ whole genome shotgun (WGS) entry which is preliminary data.</text>
</comment>
<dbReference type="InterPro" id="IPR011989">
    <property type="entry name" value="ARM-like"/>
</dbReference>
<evidence type="ECO:0000313" key="2">
    <source>
        <dbReference type="EMBL" id="CAI2371429.1"/>
    </source>
</evidence>
<evidence type="ECO:0000256" key="1">
    <source>
        <dbReference type="SAM" id="MobiDB-lite"/>
    </source>
</evidence>
<feature type="compositionally biased region" description="Basic and acidic residues" evidence="1">
    <location>
        <begin position="384"/>
        <end position="394"/>
    </location>
</feature>
<organism evidence="2 3">
    <name type="scientific">Euplotes crassus</name>
    <dbReference type="NCBI Taxonomy" id="5936"/>
    <lineage>
        <taxon>Eukaryota</taxon>
        <taxon>Sar</taxon>
        <taxon>Alveolata</taxon>
        <taxon>Ciliophora</taxon>
        <taxon>Intramacronucleata</taxon>
        <taxon>Spirotrichea</taxon>
        <taxon>Hypotrichia</taxon>
        <taxon>Euplotida</taxon>
        <taxon>Euplotidae</taxon>
        <taxon>Moneuplotes</taxon>
    </lineage>
</organism>
<name>A0AAD1UMB6_EUPCR</name>
<dbReference type="EMBL" id="CAMPGE010012668">
    <property type="protein sequence ID" value="CAI2371429.1"/>
    <property type="molecule type" value="Genomic_DNA"/>
</dbReference>
<dbReference type="InterPro" id="IPR016024">
    <property type="entry name" value="ARM-type_fold"/>
</dbReference>
<dbReference type="Proteomes" id="UP001295684">
    <property type="component" value="Unassembled WGS sequence"/>
</dbReference>
<gene>
    <name evidence="2" type="ORF">ECRASSUSDP1_LOCUS12752</name>
</gene>
<sequence length="394" mass="44194">MPIIEQALGSKESQEEALKIVLSLSNDTESLKLFAESKNIIRKVIELSGEESVSNLALQVMINLSQNEDISKVMVKNGGISTLFDFLKTHLKPDEKDEKSDVGYISKENVYEVKHATTSSIPLVLMALTNLTTYPFGREKLLNASDNPDLKMILVENLVAMTGFFKDQDLFNFGANVIANSTIDAEKNGLTLASYKPLLEMISSIKKSPTKRMKVTEAVKNLMFTYNDNLQEIKDLDVVVSIGTALIETNVHECAKAIDEDIKLHPKWIEAYENRENNEPEIGPHKDDLNHCLMDCLVLLGNEEDMLNIMNDYGIQNLFEILNFQKYVSKEPIASQEAAYQSFMGDTQINEKVTVVLNQIISILQETPKTEEILADQEPNLDSAADKPLEESKE</sequence>
<evidence type="ECO:0008006" key="4">
    <source>
        <dbReference type="Google" id="ProtNLM"/>
    </source>
</evidence>
<dbReference type="AlphaFoldDB" id="A0AAD1UMB6"/>